<dbReference type="InterPro" id="IPR003609">
    <property type="entry name" value="Pan_app"/>
</dbReference>
<gene>
    <name evidence="4" type="ORF">PCOR1329_LOCUS48182</name>
</gene>
<evidence type="ECO:0000256" key="2">
    <source>
        <dbReference type="ARBA" id="ARBA00023157"/>
    </source>
</evidence>
<organism evidence="4 5">
    <name type="scientific">Prorocentrum cordatum</name>
    <dbReference type="NCBI Taxonomy" id="2364126"/>
    <lineage>
        <taxon>Eukaryota</taxon>
        <taxon>Sar</taxon>
        <taxon>Alveolata</taxon>
        <taxon>Dinophyceae</taxon>
        <taxon>Prorocentrales</taxon>
        <taxon>Prorocentraceae</taxon>
        <taxon>Prorocentrum</taxon>
    </lineage>
</organism>
<evidence type="ECO:0000259" key="3">
    <source>
        <dbReference type="SMART" id="SM00223"/>
    </source>
</evidence>
<dbReference type="Pfam" id="PF14295">
    <property type="entry name" value="PAN_4"/>
    <property type="match status" value="2"/>
</dbReference>
<evidence type="ECO:0000313" key="4">
    <source>
        <dbReference type="EMBL" id="CAK0858393.1"/>
    </source>
</evidence>
<dbReference type="Gene3D" id="3.50.4.10">
    <property type="entry name" value="Hepatocyte Growth Factor"/>
    <property type="match status" value="2"/>
</dbReference>
<dbReference type="SUPFAM" id="SSF57414">
    <property type="entry name" value="Hairpin loop containing domain-like"/>
    <property type="match status" value="2"/>
</dbReference>
<feature type="domain" description="Apple" evidence="3">
    <location>
        <begin position="9"/>
        <end position="84"/>
    </location>
</feature>
<evidence type="ECO:0000256" key="1">
    <source>
        <dbReference type="ARBA" id="ARBA00022737"/>
    </source>
</evidence>
<dbReference type="Proteomes" id="UP001189429">
    <property type="component" value="Unassembled WGS sequence"/>
</dbReference>
<dbReference type="InterPro" id="IPR000177">
    <property type="entry name" value="Apple"/>
</dbReference>
<comment type="caution">
    <text evidence="4">The sequence shown here is derived from an EMBL/GenBank/DDBJ whole genome shotgun (WGS) entry which is preliminary data.</text>
</comment>
<dbReference type="SMART" id="SM00223">
    <property type="entry name" value="APPLE"/>
    <property type="match status" value="1"/>
</dbReference>
<reference evidence="4" key="1">
    <citation type="submission" date="2023-10" db="EMBL/GenBank/DDBJ databases">
        <authorList>
            <person name="Chen Y."/>
            <person name="Shah S."/>
            <person name="Dougan E. K."/>
            <person name="Thang M."/>
            <person name="Chan C."/>
        </authorList>
    </citation>
    <scope>NUCLEOTIDE SEQUENCE [LARGE SCALE GENOMIC DNA]</scope>
</reference>
<dbReference type="EMBL" id="CAUYUJ010015815">
    <property type="protein sequence ID" value="CAK0858393.1"/>
    <property type="molecule type" value="Genomic_DNA"/>
</dbReference>
<evidence type="ECO:0000313" key="5">
    <source>
        <dbReference type="Proteomes" id="UP001189429"/>
    </source>
</evidence>
<protein>
    <recommendedName>
        <fullName evidence="3">Apple domain-containing protein</fullName>
    </recommendedName>
</protein>
<keyword evidence="2" id="KW-1015">Disulfide bond</keyword>
<proteinExistence type="predicted"/>
<keyword evidence="5" id="KW-1185">Reference proteome</keyword>
<accession>A0ABN9UFQ5</accession>
<name>A0ABN9UFQ5_9DINO</name>
<keyword evidence="1" id="KW-0677">Repeat</keyword>
<sequence length="341" mass="36729">MCPGTRDDYEKDTTFDPVDMDSALVARQVPNISACQALCEETKHCFHFSFWSPSMDTPGQCHLQDIFALRQTTRFGFWSGPKKSWCSYSAGFRSRAVQLVGPKGLAFDGMGNKTYVLEEYRCMVMGGAYQPPMVSRIMPERPSDARYGGSALDCQEWCRNTTGCMYFSIEYPSKACSLAGPNAKLQFPIFKTVSGPVTCEGTPRIKPNCTCPDDEAAATSTVEAEAANTTITEAEGDASIQNASTNSTATHVLEPPVPVVSDVELLGVPVLKQIGETTKSLPAVATWTLAFGAVLAGVQGVRFVVGAHVGRGRLLGSRSMSIDSDHAGYLYNALSTTEPAP</sequence>